<feature type="region of interest" description="Disordered" evidence="1">
    <location>
        <begin position="48"/>
        <end position="72"/>
    </location>
</feature>
<evidence type="ECO:0000313" key="2">
    <source>
        <dbReference type="EMBL" id="SBS79288.1"/>
    </source>
</evidence>
<dbReference type="EMBL" id="FLQS01000069">
    <property type="protein sequence ID" value="SBS79288.1"/>
    <property type="molecule type" value="Genomic_DNA"/>
</dbReference>
<proteinExistence type="predicted"/>
<accession>A0A1Y5PTR8</accession>
<dbReference type="AlphaFoldDB" id="A0A1Y5PTR8"/>
<name>A0A1Y5PTR8_9MYCO</name>
<reference evidence="2" key="1">
    <citation type="submission" date="2016-03" db="EMBL/GenBank/DDBJ databases">
        <authorList>
            <person name="Ploux O."/>
        </authorList>
    </citation>
    <scope>NUCLEOTIDE SEQUENCE</scope>
    <source>
        <strain evidence="2">UC10</strain>
    </source>
</reference>
<evidence type="ECO:0000256" key="1">
    <source>
        <dbReference type="SAM" id="MobiDB-lite"/>
    </source>
</evidence>
<organism evidence="2">
    <name type="scientific">uncultured Mycobacterium sp</name>
    <dbReference type="NCBI Taxonomy" id="171292"/>
    <lineage>
        <taxon>Bacteria</taxon>
        <taxon>Bacillati</taxon>
        <taxon>Actinomycetota</taxon>
        <taxon>Actinomycetes</taxon>
        <taxon>Mycobacteriales</taxon>
        <taxon>Mycobacteriaceae</taxon>
        <taxon>Mycobacterium</taxon>
        <taxon>environmental samples</taxon>
    </lineage>
</organism>
<protein>
    <submittedName>
        <fullName evidence="2">Uncharacterized protein</fullName>
    </submittedName>
</protein>
<sequence length="72" mass="7904">MSQVRILPGALKFLLVRYLFPHCNRVCSYLSAIPFWQFSRLATPPHFSGRADATQSARAAGDDPGAPQPVFG</sequence>
<gene>
    <name evidence="2" type="ORF">MHPYR_710015</name>
</gene>